<dbReference type="PANTHER" id="PTHR43133">
    <property type="entry name" value="RNA POLYMERASE ECF-TYPE SIGMA FACTO"/>
    <property type="match status" value="1"/>
</dbReference>
<dbReference type="Pfam" id="PF08281">
    <property type="entry name" value="Sigma70_r4_2"/>
    <property type="match status" value="1"/>
</dbReference>
<proteinExistence type="predicted"/>
<dbReference type="NCBIfam" id="TIGR02937">
    <property type="entry name" value="sigma70-ECF"/>
    <property type="match status" value="1"/>
</dbReference>
<evidence type="ECO:0000256" key="4">
    <source>
        <dbReference type="ARBA" id="ARBA00023163"/>
    </source>
</evidence>
<keyword evidence="3" id="KW-0238">DNA-binding</keyword>
<dbReference type="SUPFAM" id="SSF88659">
    <property type="entry name" value="Sigma3 and sigma4 domains of RNA polymerase sigma factors"/>
    <property type="match status" value="1"/>
</dbReference>
<keyword evidence="4" id="KW-0804">Transcription</keyword>
<comment type="caution">
    <text evidence="6">The sequence shown here is derived from an EMBL/GenBank/DDBJ whole genome shotgun (WGS) entry which is preliminary data.</text>
</comment>
<dbReference type="CDD" id="cd06171">
    <property type="entry name" value="Sigma70_r4"/>
    <property type="match status" value="1"/>
</dbReference>
<keyword evidence="1" id="KW-0805">Transcription regulation</keyword>
<name>A0A9D2RAW4_9FIRM</name>
<dbReference type="PANTHER" id="PTHR43133:SF8">
    <property type="entry name" value="RNA POLYMERASE SIGMA FACTOR HI_1459-RELATED"/>
    <property type="match status" value="1"/>
</dbReference>
<gene>
    <name evidence="6" type="ORF">H9910_01380</name>
</gene>
<dbReference type="InterPro" id="IPR014284">
    <property type="entry name" value="RNA_pol_sigma-70_dom"/>
</dbReference>
<evidence type="ECO:0000256" key="3">
    <source>
        <dbReference type="ARBA" id="ARBA00023125"/>
    </source>
</evidence>
<dbReference type="GO" id="GO:0016987">
    <property type="term" value="F:sigma factor activity"/>
    <property type="evidence" value="ECO:0007669"/>
    <property type="project" value="UniProtKB-KW"/>
</dbReference>
<evidence type="ECO:0000256" key="1">
    <source>
        <dbReference type="ARBA" id="ARBA00023015"/>
    </source>
</evidence>
<dbReference type="InterPro" id="IPR013324">
    <property type="entry name" value="RNA_pol_sigma_r3/r4-like"/>
</dbReference>
<dbReference type="InterPro" id="IPR013249">
    <property type="entry name" value="RNA_pol_sigma70_r4_t2"/>
</dbReference>
<dbReference type="EMBL" id="DWUU01000009">
    <property type="protein sequence ID" value="HJD41653.1"/>
    <property type="molecule type" value="Genomic_DNA"/>
</dbReference>
<dbReference type="GO" id="GO:0006352">
    <property type="term" value="P:DNA-templated transcription initiation"/>
    <property type="evidence" value="ECO:0007669"/>
    <property type="project" value="InterPro"/>
</dbReference>
<evidence type="ECO:0000313" key="6">
    <source>
        <dbReference type="EMBL" id="HJD41653.1"/>
    </source>
</evidence>
<dbReference type="InterPro" id="IPR039425">
    <property type="entry name" value="RNA_pol_sigma-70-like"/>
</dbReference>
<evidence type="ECO:0000259" key="5">
    <source>
        <dbReference type="Pfam" id="PF08281"/>
    </source>
</evidence>
<protein>
    <submittedName>
        <fullName evidence="6">Sigma-70 family RNA polymerase sigma factor</fullName>
    </submittedName>
</protein>
<dbReference type="Proteomes" id="UP000823909">
    <property type="component" value="Unassembled WGS sequence"/>
</dbReference>
<keyword evidence="2" id="KW-0731">Sigma factor</keyword>
<dbReference type="InterPro" id="IPR036388">
    <property type="entry name" value="WH-like_DNA-bd_sf"/>
</dbReference>
<accession>A0A9D2RAW4</accession>
<evidence type="ECO:0000313" key="7">
    <source>
        <dbReference type="Proteomes" id="UP000823909"/>
    </source>
</evidence>
<organism evidence="6 7">
    <name type="scientific">Candidatus Mediterraneibacter quadrami</name>
    <dbReference type="NCBI Taxonomy" id="2838684"/>
    <lineage>
        <taxon>Bacteria</taxon>
        <taxon>Bacillati</taxon>
        <taxon>Bacillota</taxon>
        <taxon>Clostridia</taxon>
        <taxon>Lachnospirales</taxon>
        <taxon>Lachnospiraceae</taxon>
        <taxon>Mediterraneibacter</taxon>
    </lineage>
</organism>
<reference evidence="6" key="1">
    <citation type="journal article" date="2021" name="PeerJ">
        <title>Extensive microbial diversity within the chicken gut microbiome revealed by metagenomics and culture.</title>
        <authorList>
            <person name="Gilroy R."/>
            <person name="Ravi A."/>
            <person name="Getino M."/>
            <person name="Pursley I."/>
            <person name="Horton D.L."/>
            <person name="Alikhan N.F."/>
            <person name="Baker D."/>
            <person name="Gharbi K."/>
            <person name="Hall N."/>
            <person name="Watson M."/>
            <person name="Adriaenssens E.M."/>
            <person name="Foster-Nyarko E."/>
            <person name="Jarju S."/>
            <person name="Secka A."/>
            <person name="Antonio M."/>
            <person name="Oren A."/>
            <person name="Chaudhuri R.R."/>
            <person name="La Ragione R."/>
            <person name="Hildebrand F."/>
            <person name="Pallen M.J."/>
        </authorList>
    </citation>
    <scope>NUCLEOTIDE SEQUENCE</scope>
    <source>
        <strain evidence="6">ChiBcec15-3976</strain>
    </source>
</reference>
<reference evidence="6" key="2">
    <citation type="submission" date="2021-04" db="EMBL/GenBank/DDBJ databases">
        <authorList>
            <person name="Gilroy R."/>
        </authorList>
    </citation>
    <scope>NUCLEOTIDE SEQUENCE</scope>
    <source>
        <strain evidence="6">ChiBcec15-3976</strain>
    </source>
</reference>
<dbReference type="GO" id="GO:0003677">
    <property type="term" value="F:DNA binding"/>
    <property type="evidence" value="ECO:0007669"/>
    <property type="project" value="UniProtKB-KW"/>
</dbReference>
<evidence type="ECO:0000256" key="2">
    <source>
        <dbReference type="ARBA" id="ARBA00023082"/>
    </source>
</evidence>
<feature type="domain" description="RNA polymerase sigma factor 70 region 4 type 2" evidence="5">
    <location>
        <begin position="60"/>
        <end position="109"/>
    </location>
</feature>
<sequence>MLPQSSPGFCTDRLKSYIGALARNTAIAEKKKLRNTVSLEEDIFGNLPDQFHQAELRSVILSALKELKPEDRLILLKYYFQELTLQQIADEWRLPLPTVKSRLQRSRKKFKTILEERGFSYEDHLL</sequence>
<dbReference type="Gene3D" id="1.10.10.10">
    <property type="entry name" value="Winged helix-like DNA-binding domain superfamily/Winged helix DNA-binding domain"/>
    <property type="match status" value="1"/>
</dbReference>
<dbReference type="AlphaFoldDB" id="A0A9D2RAW4"/>